<evidence type="ECO:0000313" key="15">
    <source>
        <dbReference type="Proteomes" id="UP000006727"/>
    </source>
</evidence>
<dbReference type="InterPro" id="IPR049163">
    <property type="entry name" value="Pif1-like_2B_dom"/>
</dbReference>
<dbReference type="GO" id="GO:0043139">
    <property type="term" value="F:5'-3' DNA helicase activity"/>
    <property type="evidence" value="ECO:0000318"/>
    <property type="project" value="GO_Central"/>
</dbReference>
<evidence type="ECO:0000259" key="12">
    <source>
        <dbReference type="PROSITE" id="PS50158"/>
    </source>
</evidence>
<dbReference type="InterPro" id="IPR001878">
    <property type="entry name" value="Znf_CCHC"/>
</dbReference>
<keyword evidence="4 10" id="KW-0347">Helicase</keyword>
<evidence type="ECO:0000256" key="4">
    <source>
        <dbReference type="ARBA" id="ARBA00022806"/>
    </source>
</evidence>
<dbReference type="RefSeq" id="XP_024403996.1">
    <property type="nucleotide sequence ID" value="XM_024548228.2"/>
</dbReference>
<keyword evidence="10" id="KW-0233">DNA recombination</keyword>
<reference evidence="13 15" key="2">
    <citation type="journal article" date="2018" name="Plant J.">
        <title>The Physcomitrella patens chromosome-scale assembly reveals moss genome structure and evolution.</title>
        <authorList>
            <person name="Lang D."/>
            <person name="Ullrich K.K."/>
            <person name="Murat F."/>
            <person name="Fuchs J."/>
            <person name="Jenkins J."/>
            <person name="Haas F.B."/>
            <person name="Piednoel M."/>
            <person name="Gundlach H."/>
            <person name="Van Bel M."/>
            <person name="Meyberg R."/>
            <person name="Vives C."/>
            <person name="Morata J."/>
            <person name="Symeonidi A."/>
            <person name="Hiss M."/>
            <person name="Muchero W."/>
            <person name="Kamisugi Y."/>
            <person name="Saleh O."/>
            <person name="Blanc G."/>
            <person name="Decker E.L."/>
            <person name="van Gessel N."/>
            <person name="Grimwood J."/>
            <person name="Hayes R.D."/>
            <person name="Graham S.W."/>
            <person name="Gunter L.E."/>
            <person name="McDaniel S.F."/>
            <person name="Hoernstein S.N.W."/>
            <person name="Larsson A."/>
            <person name="Li F.W."/>
            <person name="Perroud P.F."/>
            <person name="Phillips J."/>
            <person name="Ranjan P."/>
            <person name="Rokshar D.S."/>
            <person name="Rothfels C.J."/>
            <person name="Schneider L."/>
            <person name="Shu S."/>
            <person name="Stevenson D.W."/>
            <person name="Thummler F."/>
            <person name="Tillich M."/>
            <person name="Villarreal Aguilar J.C."/>
            <person name="Widiez T."/>
            <person name="Wong G.K."/>
            <person name="Wymore A."/>
            <person name="Zhang Y."/>
            <person name="Zimmer A.D."/>
            <person name="Quatrano R.S."/>
            <person name="Mayer K.F.X."/>
            <person name="Goodstein D."/>
            <person name="Casacuberta J.M."/>
            <person name="Vandepoele K."/>
            <person name="Reski R."/>
            <person name="Cuming A.C."/>
            <person name="Tuskan G.A."/>
            <person name="Maumus F."/>
            <person name="Salse J."/>
            <person name="Schmutz J."/>
            <person name="Rensing S.A."/>
        </authorList>
    </citation>
    <scope>NUCLEOTIDE SEQUENCE [LARGE SCALE GENOMIC DNA]</scope>
    <source>
        <strain evidence="14 15">cv. Gransden 2004</strain>
    </source>
</reference>
<proteinExistence type="inferred from homology"/>
<dbReference type="PANTHER" id="PTHR47642">
    <property type="entry name" value="ATP-DEPENDENT DNA HELICASE"/>
    <property type="match status" value="1"/>
</dbReference>
<dbReference type="EC" id="5.6.2.3" evidence="10"/>
<comment type="cofactor">
    <cofactor evidence="10">
        <name>Mg(2+)</name>
        <dbReference type="ChEBI" id="CHEBI:18420"/>
    </cofactor>
</comment>
<evidence type="ECO:0000256" key="11">
    <source>
        <dbReference type="SAM" id="MobiDB-lite"/>
    </source>
</evidence>
<keyword evidence="3 10" id="KW-0378">Hydrolase</keyword>
<evidence type="ECO:0000313" key="13">
    <source>
        <dbReference type="EMBL" id="PNR33886.1"/>
    </source>
</evidence>
<keyword evidence="8" id="KW-0413">Isomerase</keyword>
<keyword evidence="7 10" id="KW-0234">DNA repair</keyword>
<keyword evidence="9" id="KW-0863">Zinc-finger</keyword>
<dbReference type="GO" id="GO:0000723">
    <property type="term" value="P:telomere maintenance"/>
    <property type="evidence" value="ECO:0007669"/>
    <property type="project" value="InterPro"/>
</dbReference>
<dbReference type="SUPFAM" id="SSF52540">
    <property type="entry name" value="P-loop containing nucleoside triphosphate hydrolases"/>
    <property type="match status" value="2"/>
</dbReference>
<dbReference type="EMBL" id="ABEU02000019">
    <property type="protein sequence ID" value="PNR33886.1"/>
    <property type="molecule type" value="Genomic_DNA"/>
</dbReference>
<keyword evidence="15" id="KW-1185">Reference proteome</keyword>
<dbReference type="GO" id="GO:0006281">
    <property type="term" value="P:DNA repair"/>
    <property type="evidence" value="ECO:0007669"/>
    <property type="project" value="UniProtKB-KW"/>
</dbReference>
<protein>
    <recommendedName>
        <fullName evidence="10">ATP-dependent DNA helicase</fullName>
        <ecNumber evidence="10">5.6.2.3</ecNumber>
    </recommendedName>
</protein>
<dbReference type="GO" id="GO:0008270">
    <property type="term" value="F:zinc ion binding"/>
    <property type="evidence" value="ECO:0007669"/>
    <property type="project" value="UniProtKB-KW"/>
</dbReference>
<keyword evidence="1 10" id="KW-0547">Nucleotide-binding</keyword>
<dbReference type="EnsemblPlants" id="Pp3c19_4830V3.1">
    <property type="protein sequence ID" value="Pp3c19_4830V3.1"/>
    <property type="gene ID" value="Pp3c19_4830"/>
</dbReference>
<dbReference type="KEGG" id="ppp:112296083"/>
<dbReference type="OrthoDB" id="508102at2759"/>
<dbReference type="AlphaFoldDB" id="A0A2K1IX83"/>
<dbReference type="InterPro" id="IPR051055">
    <property type="entry name" value="PIF1_helicase"/>
</dbReference>
<dbReference type="EnsemblPlants" id="Pp3c19_4830V3.2">
    <property type="protein sequence ID" value="Pp3c19_4830V3.2"/>
    <property type="gene ID" value="Pp3c19_4830"/>
</dbReference>
<comment type="similarity">
    <text evidence="10">Belongs to the helicase family.</text>
</comment>
<dbReference type="CDD" id="cd18809">
    <property type="entry name" value="SF1_C_RecD"/>
    <property type="match status" value="1"/>
</dbReference>
<dbReference type="PROSITE" id="PS50158">
    <property type="entry name" value="ZF_CCHC"/>
    <property type="match status" value="1"/>
</dbReference>
<evidence type="ECO:0000256" key="1">
    <source>
        <dbReference type="ARBA" id="ARBA00022741"/>
    </source>
</evidence>
<dbReference type="STRING" id="3218.A0A2K1IX83"/>
<reference evidence="13 15" key="1">
    <citation type="journal article" date="2008" name="Science">
        <title>The Physcomitrella genome reveals evolutionary insights into the conquest of land by plants.</title>
        <authorList>
            <person name="Rensing S."/>
            <person name="Lang D."/>
            <person name="Zimmer A."/>
            <person name="Terry A."/>
            <person name="Salamov A."/>
            <person name="Shapiro H."/>
            <person name="Nishiyama T."/>
            <person name="Perroud P.-F."/>
            <person name="Lindquist E."/>
            <person name="Kamisugi Y."/>
            <person name="Tanahashi T."/>
            <person name="Sakakibara K."/>
            <person name="Fujita T."/>
            <person name="Oishi K."/>
            <person name="Shin-I T."/>
            <person name="Kuroki Y."/>
            <person name="Toyoda A."/>
            <person name="Suzuki Y."/>
            <person name="Hashimoto A."/>
            <person name="Yamaguchi K."/>
            <person name="Sugano A."/>
            <person name="Kohara Y."/>
            <person name="Fujiyama A."/>
            <person name="Anterola A."/>
            <person name="Aoki S."/>
            <person name="Ashton N."/>
            <person name="Barbazuk W.B."/>
            <person name="Barker E."/>
            <person name="Bennetzen J."/>
            <person name="Bezanilla M."/>
            <person name="Blankenship R."/>
            <person name="Cho S.H."/>
            <person name="Dutcher S."/>
            <person name="Estelle M."/>
            <person name="Fawcett J.A."/>
            <person name="Gundlach H."/>
            <person name="Hanada K."/>
            <person name="Heyl A."/>
            <person name="Hicks K.A."/>
            <person name="Hugh J."/>
            <person name="Lohr M."/>
            <person name="Mayer K."/>
            <person name="Melkozernov A."/>
            <person name="Murata T."/>
            <person name="Nelson D."/>
            <person name="Pils B."/>
            <person name="Prigge M."/>
            <person name="Reiss B."/>
            <person name="Renner T."/>
            <person name="Rombauts S."/>
            <person name="Rushton P."/>
            <person name="Sanderfoot A."/>
            <person name="Schween G."/>
            <person name="Shiu S.-H."/>
            <person name="Stueber K."/>
            <person name="Theodoulou F.L."/>
            <person name="Tu H."/>
            <person name="Van de Peer Y."/>
            <person name="Verrier P.J."/>
            <person name="Waters E."/>
            <person name="Wood A."/>
            <person name="Yang L."/>
            <person name="Cove D."/>
            <person name="Cuming A."/>
            <person name="Hasebe M."/>
            <person name="Lucas S."/>
            <person name="Mishler D.B."/>
            <person name="Reski R."/>
            <person name="Grigoriev I."/>
            <person name="Quatrano R.S."/>
            <person name="Boore J.L."/>
        </authorList>
    </citation>
    <scope>NUCLEOTIDE SEQUENCE [LARGE SCALE GENOMIC DNA]</scope>
    <source>
        <strain evidence="14 15">cv. Gransden 2004</strain>
    </source>
</reference>
<feature type="domain" description="CCHC-type" evidence="12">
    <location>
        <begin position="680"/>
        <end position="694"/>
    </location>
</feature>
<dbReference type="Proteomes" id="UP000006727">
    <property type="component" value="Chromosome 19"/>
</dbReference>
<organism evidence="13">
    <name type="scientific">Physcomitrium patens</name>
    <name type="common">Spreading-leaved earth moss</name>
    <name type="synonym">Physcomitrella patens</name>
    <dbReference type="NCBI Taxonomy" id="3218"/>
    <lineage>
        <taxon>Eukaryota</taxon>
        <taxon>Viridiplantae</taxon>
        <taxon>Streptophyta</taxon>
        <taxon>Embryophyta</taxon>
        <taxon>Bryophyta</taxon>
        <taxon>Bryophytina</taxon>
        <taxon>Bryopsida</taxon>
        <taxon>Funariidae</taxon>
        <taxon>Funariales</taxon>
        <taxon>Funariaceae</taxon>
        <taxon>Physcomitrium</taxon>
    </lineage>
</organism>
<evidence type="ECO:0000256" key="7">
    <source>
        <dbReference type="ARBA" id="ARBA00023204"/>
    </source>
</evidence>
<dbReference type="Gene3D" id="3.40.50.300">
    <property type="entry name" value="P-loop containing nucleotide triphosphate hydrolases"/>
    <property type="match status" value="2"/>
</dbReference>
<evidence type="ECO:0000256" key="6">
    <source>
        <dbReference type="ARBA" id="ARBA00023125"/>
    </source>
</evidence>
<dbReference type="Pfam" id="PF21530">
    <property type="entry name" value="Pif1_2B_dom"/>
    <property type="match status" value="1"/>
</dbReference>
<keyword evidence="9" id="KW-0862">Zinc</keyword>
<dbReference type="PaxDb" id="3218-PP1S300_57V6.1"/>
<evidence type="ECO:0000313" key="14">
    <source>
        <dbReference type="EnsemblPlants" id="Pp3c19_4830V3.1"/>
    </source>
</evidence>
<evidence type="ECO:0000256" key="9">
    <source>
        <dbReference type="PROSITE-ProRule" id="PRU00047"/>
    </source>
</evidence>
<comment type="catalytic activity">
    <reaction evidence="10">
        <text>ATP + H2O = ADP + phosphate + H(+)</text>
        <dbReference type="Rhea" id="RHEA:13065"/>
        <dbReference type="ChEBI" id="CHEBI:15377"/>
        <dbReference type="ChEBI" id="CHEBI:15378"/>
        <dbReference type="ChEBI" id="CHEBI:30616"/>
        <dbReference type="ChEBI" id="CHEBI:43474"/>
        <dbReference type="ChEBI" id="CHEBI:456216"/>
        <dbReference type="EC" id="5.6.2.3"/>
    </reaction>
</comment>
<dbReference type="OMA" id="VFRQQDN"/>
<dbReference type="GeneID" id="112296083"/>
<keyword evidence="2 10" id="KW-0227">DNA damage</keyword>
<dbReference type="Pfam" id="PF05970">
    <property type="entry name" value="PIF1"/>
    <property type="match status" value="1"/>
</dbReference>
<dbReference type="GO" id="GO:0016787">
    <property type="term" value="F:hydrolase activity"/>
    <property type="evidence" value="ECO:0007669"/>
    <property type="project" value="UniProtKB-KW"/>
</dbReference>
<dbReference type="Gramene" id="Pp3c19_4830V3.1">
    <property type="protein sequence ID" value="Pp3c19_4830V3.1"/>
    <property type="gene ID" value="Pp3c19_4830"/>
</dbReference>
<evidence type="ECO:0000256" key="5">
    <source>
        <dbReference type="ARBA" id="ARBA00022840"/>
    </source>
</evidence>
<dbReference type="CDD" id="cd18037">
    <property type="entry name" value="DEXSc_Pif1_like"/>
    <property type="match status" value="1"/>
</dbReference>
<keyword evidence="6" id="KW-0238">DNA-binding</keyword>
<keyword evidence="9" id="KW-0479">Metal-binding</keyword>
<evidence type="ECO:0000256" key="8">
    <source>
        <dbReference type="ARBA" id="ARBA00023235"/>
    </source>
</evidence>
<accession>A0A2K1IX83</accession>
<feature type="region of interest" description="Disordered" evidence="11">
    <location>
        <begin position="1"/>
        <end position="35"/>
    </location>
</feature>
<keyword evidence="5 10" id="KW-0067">ATP-binding</keyword>
<evidence type="ECO:0000256" key="10">
    <source>
        <dbReference type="RuleBase" id="RU363044"/>
    </source>
</evidence>
<dbReference type="GO" id="GO:0003676">
    <property type="term" value="F:nucleic acid binding"/>
    <property type="evidence" value="ECO:0007669"/>
    <property type="project" value="InterPro"/>
</dbReference>
<dbReference type="Gramene" id="Pp3c19_4830V3.2">
    <property type="protein sequence ID" value="Pp3c19_4830V3.2"/>
    <property type="gene ID" value="Pp3c19_4830"/>
</dbReference>
<reference evidence="14" key="3">
    <citation type="submission" date="2020-12" db="UniProtKB">
        <authorList>
            <consortium name="EnsemblPlants"/>
        </authorList>
    </citation>
    <scope>IDENTIFICATION</scope>
</reference>
<dbReference type="PANTHER" id="PTHR47642:SF5">
    <property type="entry name" value="ATP-DEPENDENT DNA HELICASE"/>
    <property type="match status" value="1"/>
</dbReference>
<name>A0A2K1IX83_PHYPA</name>
<sequence length="699" mass="77961">MLAKAAMTSGYGSQLDPLTLDSDEHSSECDTDSLTRKAPTVVSDFATSADTSASTFKRPRVEPAEFSVRAHGFKRPRQKPCVTASGTETPSFIPLSTFPEVEDANGVGDCFIVPSPPNPQIHSLTPQQRLVIDLVQKGKNVFYSGSGGTGKSLVLHHIVGILKDRFRDEHNDRLAQGSSCGCCACKVAITAPTGIAAIPIGGTTVHRATGIGIPRRRQDFNRMWNAPVKRRWRNMSVWIIDEISMVSAELLESLEQMIRRIRTPADLLPGVPFGGLQVIFSGDFFQLQPVLEKITHTSDDQFLNRGLAFEAPAWTRAKLTPVILQHVFRQSDGDFVDLLNGIRTGENPAALEEIAKRCSRPLPMEAGILPTVLYSKNADVDKYNHDRLRELPEQEVVLVAEEHIYTNEGLKKEEARNLALQQAQFNQLRDAEFWKLCTALKELSLKVGAQVMLVRNLTLTGKESDLVNGSRGVVVGWAFRDVILEECRAVLRSKQYPETPKEVEAQLMYDKLKATCFNLIPIVRFRNGREIYCVPERFSYEILNTGECVRWQVPLKLAWAITIHKCQGMSLDYVQVTLKDIFAEGQVYVALSRARSMEGLQVIGNPSRGDVRVSPKVMEFYRALTANEASSVCPLDFPDVPIVVPPEEILDRVKASHMVRTDASFEKFIPKSDPPISVTCYHCKKQGHAAFECRMRPIL</sequence>
<evidence type="ECO:0000256" key="3">
    <source>
        <dbReference type="ARBA" id="ARBA00022801"/>
    </source>
</evidence>
<dbReference type="GO" id="GO:0006310">
    <property type="term" value="P:DNA recombination"/>
    <property type="evidence" value="ECO:0007669"/>
    <property type="project" value="UniProtKB-KW"/>
</dbReference>
<gene>
    <name evidence="14" type="primary">LOC112296083</name>
    <name evidence="13" type="ORF">PHYPA_023702</name>
</gene>
<evidence type="ECO:0000256" key="2">
    <source>
        <dbReference type="ARBA" id="ARBA00022763"/>
    </source>
</evidence>
<dbReference type="InterPro" id="IPR027417">
    <property type="entry name" value="P-loop_NTPase"/>
</dbReference>
<dbReference type="InterPro" id="IPR010285">
    <property type="entry name" value="DNA_helicase_pif1-like_DEAD"/>
</dbReference>
<dbReference type="GO" id="GO:0005524">
    <property type="term" value="F:ATP binding"/>
    <property type="evidence" value="ECO:0007669"/>
    <property type="project" value="UniProtKB-KW"/>
</dbReference>